<dbReference type="Proteomes" id="UP000481454">
    <property type="component" value="Unassembled WGS sequence"/>
</dbReference>
<feature type="domain" description="YokE-like PH" evidence="1">
    <location>
        <begin position="15"/>
        <end position="108"/>
    </location>
</feature>
<evidence type="ECO:0000259" key="1">
    <source>
        <dbReference type="Pfam" id="PF14470"/>
    </source>
</evidence>
<name>A0AAP6WM13_CLOPF</name>
<evidence type="ECO:0000313" key="2">
    <source>
        <dbReference type="EMBL" id="NGU30040.1"/>
    </source>
</evidence>
<reference evidence="2 3" key="1">
    <citation type="submission" date="2020-02" db="EMBL/GenBank/DDBJ databases">
        <title>Genomic Insights into the Phylogeny and Genetic Plasticity of the Human and Animal Enteric Pathogen Clostridium perfringens.</title>
        <authorList>
            <person name="Feng Y."/>
            <person name="Hu Y."/>
        </authorList>
    </citation>
    <scope>NUCLEOTIDE SEQUENCE [LARGE SCALE GENOMIC DNA]</scope>
    <source>
        <strain evidence="2 3">CP-40</strain>
    </source>
</reference>
<gene>
    <name evidence="2" type="ORF">G6Z34_07935</name>
</gene>
<protein>
    <recommendedName>
        <fullName evidence="1">YokE-like PH domain-containing protein</fullName>
    </recommendedName>
</protein>
<dbReference type="EMBL" id="JAALLZ010000002">
    <property type="protein sequence ID" value="NGU30040.1"/>
    <property type="molecule type" value="Genomic_DNA"/>
</dbReference>
<dbReference type="RefSeq" id="WP_003459859.1">
    <property type="nucleotide sequence ID" value="NZ_CATNWT010000001.1"/>
</dbReference>
<dbReference type="Pfam" id="PF14470">
    <property type="entry name" value="bPH_3"/>
    <property type="match status" value="1"/>
</dbReference>
<sequence length="118" mass="13767">MSKFYDEAIKKLDYDERPLCYLKYSLLTFVCRRGYRPGILIATNKRVFFYELNLGFWHTESFLYEDISSIEEMEGIMRKSIVMNVNGEVVKICNIMSGNVQRFMAIAKDNIKVGKGRG</sequence>
<comment type="caution">
    <text evidence="2">The sequence shown here is derived from an EMBL/GenBank/DDBJ whole genome shotgun (WGS) entry which is preliminary data.</text>
</comment>
<organism evidence="2 3">
    <name type="scientific">Clostridium perfringens</name>
    <dbReference type="NCBI Taxonomy" id="1502"/>
    <lineage>
        <taxon>Bacteria</taxon>
        <taxon>Bacillati</taxon>
        <taxon>Bacillota</taxon>
        <taxon>Clostridia</taxon>
        <taxon>Eubacteriales</taxon>
        <taxon>Clostridiaceae</taxon>
        <taxon>Clostridium</taxon>
    </lineage>
</organism>
<accession>A0AAP6WM13</accession>
<proteinExistence type="predicted"/>
<dbReference type="InterPro" id="IPR039519">
    <property type="entry name" value="YokE-like_PH"/>
</dbReference>
<evidence type="ECO:0000313" key="3">
    <source>
        <dbReference type="Proteomes" id="UP000481454"/>
    </source>
</evidence>
<dbReference type="AlphaFoldDB" id="A0AAP6WM13"/>